<dbReference type="PANTHER" id="PTHR43537">
    <property type="entry name" value="TRANSCRIPTIONAL REGULATOR, GNTR FAMILY"/>
    <property type="match status" value="1"/>
</dbReference>
<keyword evidence="6" id="KW-1185">Reference proteome</keyword>
<dbReference type="Pfam" id="PF00392">
    <property type="entry name" value="GntR"/>
    <property type="match status" value="1"/>
</dbReference>
<dbReference type="Proteomes" id="UP000030302">
    <property type="component" value="Chromosome"/>
</dbReference>
<evidence type="ECO:0000313" key="5">
    <source>
        <dbReference type="EMBL" id="AIY41446.1"/>
    </source>
</evidence>
<keyword evidence="3" id="KW-0804">Transcription</keyword>
<evidence type="ECO:0000256" key="2">
    <source>
        <dbReference type="ARBA" id="ARBA00023125"/>
    </source>
</evidence>
<dbReference type="InterPro" id="IPR000524">
    <property type="entry name" value="Tscrpt_reg_HTH_GntR"/>
</dbReference>
<keyword evidence="2" id="KW-0238">DNA-binding</keyword>
<dbReference type="GO" id="GO:0003677">
    <property type="term" value="F:DNA binding"/>
    <property type="evidence" value="ECO:0007669"/>
    <property type="project" value="UniProtKB-KW"/>
</dbReference>
<evidence type="ECO:0000256" key="3">
    <source>
        <dbReference type="ARBA" id="ARBA00023163"/>
    </source>
</evidence>
<sequence>MSKPKHPGRPSPLQLDLANRLIQQITTGELAVGTHLTEEGLASKFDVSRTPVKAALRLVAAQDLLDYHVNNGYFVCANTTSKPALDNSVTGISGDDLYRQLISDRAHNLLPDTMTETHFLERYSVSRSLLRGTLVRMAAEGLIEKRRGQGWNFPAIVNTSELTQESYQFRTLVECGGLLDSSFKIDAGQLRNSRLAHEKLLQQAEVDDSLSTFFSLNAAFHEMLARFSNNRFVLQAMQQQNQLRRLDEQITRYHGRRRIDACKEHLQIIEALENGNREWASALMRHHLATARDMK</sequence>
<dbReference type="GO" id="GO:0003700">
    <property type="term" value="F:DNA-binding transcription factor activity"/>
    <property type="evidence" value="ECO:0007669"/>
    <property type="project" value="InterPro"/>
</dbReference>
<evidence type="ECO:0000313" key="6">
    <source>
        <dbReference type="Proteomes" id="UP000030302"/>
    </source>
</evidence>
<dbReference type="OrthoDB" id="5343379at2"/>
<dbReference type="SMART" id="SM00895">
    <property type="entry name" value="FCD"/>
    <property type="match status" value="1"/>
</dbReference>
<dbReference type="KEGG" id="care:LT85_2288"/>
<dbReference type="Pfam" id="PF07729">
    <property type="entry name" value="FCD"/>
    <property type="match status" value="1"/>
</dbReference>
<gene>
    <name evidence="5" type="ORF">LT85_2288</name>
</gene>
<dbReference type="InterPro" id="IPR008920">
    <property type="entry name" value="TF_FadR/GntR_C"/>
</dbReference>
<dbReference type="EMBL" id="CP009962">
    <property type="protein sequence ID" value="AIY41446.1"/>
    <property type="molecule type" value="Genomic_DNA"/>
</dbReference>
<accession>A0A0A1FA88</accession>
<dbReference type="RefSeq" id="WP_038488735.1">
    <property type="nucleotide sequence ID" value="NZ_CP009962.1"/>
</dbReference>
<dbReference type="HOGENOM" id="CLU_059389_0_0_4"/>
<keyword evidence="1" id="KW-0805">Transcription regulation</keyword>
<feature type="domain" description="HTH gntR-type" evidence="4">
    <location>
        <begin position="11"/>
        <end position="78"/>
    </location>
</feature>
<dbReference type="InterPro" id="IPR036390">
    <property type="entry name" value="WH_DNA-bd_sf"/>
</dbReference>
<dbReference type="CDD" id="cd07377">
    <property type="entry name" value="WHTH_GntR"/>
    <property type="match status" value="1"/>
</dbReference>
<reference evidence="6" key="1">
    <citation type="journal article" date="2014" name="Soil Biol. Biochem.">
        <title>Structure and function of bacterial communities in ageing soils: Insights from the Mendocino ecological staircase.</title>
        <authorList>
            <person name="Uroz S."/>
            <person name="Tech J.J."/>
            <person name="Sawaya N.A."/>
            <person name="Frey-Klett P."/>
            <person name="Leveau J.H.J."/>
        </authorList>
    </citation>
    <scope>NUCLEOTIDE SEQUENCE [LARGE SCALE GENOMIC DNA]</scope>
    <source>
        <strain evidence="6">Cal35</strain>
    </source>
</reference>
<dbReference type="Gene3D" id="1.20.120.530">
    <property type="entry name" value="GntR ligand-binding domain-like"/>
    <property type="match status" value="1"/>
</dbReference>
<name>A0A0A1FA88_9BURK</name>
<dbReference type="SMART" id="SM00345">
    <property type="entry name" value="HTH_GNTR"/>
    <property type="match status" value="2"/>
</dbReference>
<dbReference type="InterPro" id="IPR036388">
    <property type="entry name" value="WH-like_DNA-bd_sf"/>
</dbReference>
<evidence type="ECO:0000256" key="1">
    <source>
        <dbReference type="ARBA" id="ARBA00023015"/>
    </source>
</evidence>
<dbReference type="PROSITE" id="PS50949">
    <property type="entry name" value="HTH_GNTR"/>
    <property type="match status" value="1"/>
</dbReference>
<dbReference type="AlphaFoldDB" id="A0A0A1FA88"/>
<dbReference type="InterPro" id="IPR011711">
    <property type="entry name" value="GntR_C"/>
</dbReference>
<organism evidence="5 6">
    <name type="scientific">Collimonas arenae</name>
    <dbReference type="NCBI Taxonomy" id="279058"/>
    <lineage>
        <taxon>Bacteria</taxon>
        <taxon>Pseudomonadati</taxon>
        <taxon>Pseudomonadota</taxon>
        <taxon>Betaproteobacteria</taxon>
        <taxon>Burkholderiales</taxon>
        <taxon>Oxalobacteraceae</taxon>
        <taxon>Collimonas</taxon>
    </lineage>
</organism>
<protein>
    <submittedName>
        <fullName evidence="5">Transcriptional regulator</fullName>
    </submittedName>
</protein>
<dbReference type="PANTHER" id="PTHR43537:SF51">
    <property type="entry name" value="HTH-TYPE TRANSCRIPTIONAL REGULATOR LGOR-RELATED"/>
    <property type="match status" value="1"/>
</dbReference>
<proteinExistence type="predicted"/>
<evidence type="ECO:0000259" key="4">
    <source>
        <dbReference type="PROSITE" id="PS50949"/>
    </source>
</evidence>
<dbReference type="SUPFAM" id="SSF48008">
    <property type="entry name" value="GntR ligand-binding domain-like"/>
    <property type="match status" value="1"/>
</dbReference>
<dbReference type="STRING" id="279058.LT85_2288"/>
<dbReference type="SUPFAM" id="SSF46785">
    <property type="entry name" value="Winged helix' DNA-binding domain"/>
    <property type="match status" value="2"/>
</dbReference>
<dbReference type="Gene3D" id="1.10.10.10">
    <property type="entry name" value="Winged helix-like DNA-binding domain superfamily/Winged helix DNA-binding domain"/>
    <property type="match status" value="2"/>
</dbReference>